<accession>A0AAX2RYU3</accession>
<proteinExistence type="predicted"/>
<evidence type="ECO:0000313" key="2">
    <source>
        <dbReference type="Proteomes" id="UP000297565"/>
    </source>
</evidence>
<organism evidence="1 2">
    <name type="scientific">Histophilus somni</name>
    <name type="common">Haemophilus somnus</name>
    <dbReference type="NCBI Taxonomy" id="731"/>
    <lineage>
        <taxon>Bacteria</taxon>
        <taxon>Pseudomonadati</taxon>
        <taxon>Pseudomonadota</taxon>
        <taxon>Gammaproteobacteria</taxon>
        <taxon>Pasteurellales</taxon>
        <taxon>Pasteurellaceae</taxon>
        <taxon>Histophilus</taxon>
    </lineage>
</organism>
<gene>
    <name evidence="1" type="ORF">E2R48_06215</name>
</gene>
<dbReference type="RefSeq" id="WP_132995125.1">
    <property type="nucleotide sequence ID" value="NZ_SMDH01000012.1"/>
</dbReference>
<dbReference type="EMBL" id="SNRV01000013">
    <property type="protein sequence ID" value="TEW29636.1"/>
    <property type="molecule type" value="Genomic_DNA"/>
</dbReference>
<dbReference type="InterPro" id="IPR011990">
    <property type="entry name" value="TPR-like_helical_dom_sf"/>
</dbReference>
<dbReference type="InterPro" id="IPR050767">
    <property type="entry name" value="Sel1_AlgK"/>
</dbReference>
<dbReference type="Gene3D" id="1.25.40.10">
    <property type="entry name" value="Tetratricopeptide repeat domain"/>
    <property type="match status" value="1"/>
</dbReference>
<feature type="non-terminal residue" evidence="1">
    <location>
        <position position="1"/>
    </location>
</feature>
<dbReference type="AlphaFoldDB" id="A0AAX2RYU3"/>
<dbReference type="SMART" id="SM00671">
    <property type="entry name" value="SEL1"/>
    <property type="match status" value="1"/>
</dbReference>
<protein>
    <submittedName>
        <fullName evidence="1">Sel1 repeat family protein</fullName>
    </submittedName>
</protein>
<dbReference type="SUPFAM" id="SSF81901">
    <property type="entry name" value="HCP-like"/>
    <property type="match status" value="1"/>
</dbReference>
<sequence>NYQQAVYWFTKAAEQGIAEAQLYLGDMYEKGRGAQKNVSTAKTFYGQACDNGNAQGCKDFARLDKQGVR</sequence>
<dbReference type="InterPro" id="IPR006597">
    <property type="entry name" value="Sel1-like"/>
</dbReference>
<name>A0AAX2RYU3_HISSO</name>
<dbReference type="Pfam" id="PF08238">
    <property type="entry name" value="Sel1"/>
    <property type="match status" value="2"/>
</dbReference>
<comment type="caution">
    <text evidence="1">The sequence shown here is derived from an EMBL/GenBank/DDBJ whole genome shotgun (WGS) entry which is preliminary data.</text>
</comment>
<evidence type="ECO:0000313" key="1">
    <source>
        <dbReference type="EMBL" id="TEW29636.1"/>
    </source>
</evidence>
<dbReference type="Proteomes" id="UP000297565">
    <property type="component" value="Unassembled WGS sequence"/>
</dbReference>
<reference evidence="1 2" key="1">
    <citation type="submission" date="2019-03" db="EMBL/GenBank/DDBJ databases">
        <title>Horizontal Gene Transfer Machinery in Histophilus somni.</title>
        <authorList>
            <person name="Mostafa Nazari M."/>
            <person name="Liljebjelke K."/>
        </authorList>
    </citation>
    <scope>NUCLEOTIDE SEQUENCE [LARGE SCALE GENOMIC DNA]</scope>
    <source>
        <strain evidence="1 2">UOC-EPH-KLM-04</strain>
    </source>
</reference>
<dbReference type="PANTHER" id="PTHR11102:SF160">
    <property type="entry name" value="ERAD-ASSOCIATED E3 UBIQUITIN-PROTEIN LIGASE COMPONENT HRD3"/>
    <property type="match status" value="1"/>
</dbReference>
<dbReference type="PANTHER" id="PTHR11102">
    <property type="entry name" value="SEL-1-LIKE PROTEIN"/>
    <property type="match status" value="1"/>
</dbReference>